<dbReference type="PANTHER" id="PTHR30469:SF20">
    <property type="entry name" value="EFFLUX RND TRANSPORTER PERIPLASMIC ADAPTOR SUBUNIT"/>
    <property type="match status" value="1"/>
</dbReference>
<reference evidence="2 3" key="1">
    <citation type="journal article" date="2011" name="J. Bacteriol.">
        <title>Genome sequence of strain IMCC3088, a proteorhodopsin-containing marine bacterium belonging to the OM60/NOR5 clade.</title>
        <authorList>
            <person name="Jang Y."/>
            <person name="Oh H.M."/>
            <person name="Kang I."/>
            <person name="Lee K."/>
            <person name="Yang S.J."/>
            <person name="Cho J.C."/>
        </authorList>
    </citation>
    <scope>NUCLEOTIDE SEQUENCE [LARGE SCALE GENOMIC DNA]</scope>
    <source>
        <strain evidence="2 3">IMCC3088</strain>
    </source>
</reference>
<feature type="domain" description="Multidrug resistance protein MdtA-like C-terminal permuted SH3" evidence="1">
    <location>
        <begin position="364"/>
        <end position="417"/>
    </location>
</feature>
<proteinExistence type="predicted"/>
<protein>
    <submittedName>
        <fullName evidence="2">Efflux transporter, RND family, MFP subunit</fullName>
    </submittedName>
</protein>
<dbReference type="GO" id="GO:1990281">
    <property type="term" value="C:efflux pump complex"/>
    <property type="evidence" value="ECO:0007669"/>
    <property type="project" value="TreeGrafter"/>
</dbReference>
<evidence type="ECO:0000259" key="1">
    <source>
        <dbReference type="Pfam" id="PF25967"/>
    </source>
</evidence>
<dbReference type="Proteomes" id="UP000005615">
    <property type="component" value="Unassembled WGS sequence"/>
</dbReference>
<dbReference type="Gene3D" id="2.40.50.100">
    <property type="match status" value="1"/>
</dbReference>
<gene>
    <name evidence="2" type="ORF">IMCC3088_2210</name>
</gene>
<dbReference type="EMBL" id="AEIG01000064">
    <property type="protein sequence ID" value="EGG29130.1"/>
    <property type="molecule type" value="Genomic_DNA"/>
</dbReference>
<organism evidence="2 3">
    <name type="scientific">Aequoribacter fuscus</name>
    <dbReference type="NCBI Taxonomy" id="2518989"/>
    <lineage>
        <taxon>Bacteria</taxon>
        <taxon>Pseudomonadati</taxon>
        <taxon>Pseudomonadota</taxon>
        <taxon>Gammaproteobacteria</taxon>
        <taxon>Cellvibrionales</taxon>
        <taxon>Halieaceae</taxon>
        <taxon>Aequoribacter</taxon>
    </lineage>
</organism>
<dbReference type="Pfam" id="PF25967">
    <property type="entry name" value="RND-MFP_C"/>
    <property type="match status" value="1"/>
</dbReference>
<evidence type="ECO:0000313" key="2">
    <source>
        <dbReference type="EMBL" id="EGG29130.1"/>
    </source>
</evidence>
<dbReference type="Gene3D" id="2.40.30.170">
    <property type="match status" value="1"/>
</dbReference>
<sequence length="434" mass="47798">MQWTRYLKFGIPIVVGIAGTALLLNGVKPPEKSASLKELKAVKYLVVQPEEAFSELSISGTIEAGDKWSAVAQVKGEIYRSNDSIVEGLWVDAGDVILKIDPLDYELAISQISAELSGIEYELSLLSAEAENTQRILDLEQRQLTYAKADLDRIQKLYASGSATRKQLDDIQRATLTSEKIVTDINNGLLLVEPKKQKLLAQKQALSISLERAHRDLARTDIIAPYPLRISKLLVEDYQAVNVGQPLIEGIGIKSADVTAQVNIDKFRNLIGLNTPPSTLDNEFVTGTLNKLVSAEVRTVGSVSESWKGEVISVRSELDNRARTLQIVVRVDDPYSSHSAAQNFPLLPNQPIELVFRTIQPSSVITIPLSAIHQDQVLLLNEENEIEFREVQLGLMQENQVKIMSGLNAGDKLILDSLITAIPGQKFTGIEVAK</sequence>
<keyword evidence="3" id="KW-1185">Reference proteome</keyword>
<dbReference type="SUPFAM" id="SSF111369">
    <property type="entry name" value="HlyD-like secretion proteins"/>
    <property type="match status" value="1"/>
</dbReference>
<dbReference type="STRING" id="2518989.IMCC3088_2210"/>
<name>F3L3L8_9GAMM</name>
<dbReference type="OrthoDB" id="5730196at2"/>
<evidence type="ECO:0000313" key="3">
    <source>
        <dbReference type="Proteomes" id="UP000005615"/>
    </source>
</evidence>
<accession>F3L3L8</accession>
<dbReference type="PANTHER" id="PTHR30469">
    <property type="entry name" value="MULTIDRUG RESISTANCE PROTEIN MDTA"/>
    <property type="match status" value="1"/>
</dbReference>
<dbReference type="Gene3D" id="1.10.287.470">
    <property type="entry name" value="Helix hairpin bin"/>
    <property type="match status" value="1"/>
</dbReference>
<dbReference type="RefSeq" id="WP_009576389.1">
    <property type="nucleotide sequence ID" value="NZ_AEIG01000064.1"/>
</dbReference>
<dbReference type="GO" id="GO:0015562">
    <property type="term" value="F:efflux transmembrane transporter activity"/>
    <property type="evidence" value="ECO:0007669"/>
    <property type="project" value="TreeGrafter"/>
</dbReference>
<dbReference type="AlphaFoldDB" id="F3L3L8"/>
<dbReference type="Gene3D" id="2.40.420.20">
    <property type="match status" value="1"/>
</dbReference>
<dbReference type="InterPro" id="IPR058627">
    <property type="entry name" value="MdtA-like_C"/>
</dbReference>
<comment type="caution">
    <text evidence="2">The sequence shown here is derived from an EMBL/GenBank/DDBJ whole genome shotgun (WGS) entry which is preliminary data.</text>
</comment>
<dbReference type="eggNOG" id="COG0845">
    <property type="taxonomic scope" value="Bacteria"/>
</dbReference>